<evidence type="ECO:0000256" key="1">
    <source>
        <dbReference type="ARBA" id="ARBA00010641"/>
    </source>
</evidence>
<evidence type="ECO:0000256" key="4">
    <source>
        <dbReference type="ARBA" id="ARBA00023163"/>
    </source>
</evidence>
<dbReference type="RefSeq" id="WP_120333629.1">
    <property type="nucleotide sequence ID" value="NZ_MCAQ01000005.1"/>
</dbReference>
<dbReference type="InterPro" id="IPR013324">
    <property type="entry name" value="RNA_pol_sigma_r3/r4-like"/>
</dbReference>
<evidence type="ECO:0000313" key="7">
    <source>
        <dbReference type="EMBL" id="RKF39156.1"/>
    </source>
</evidence>
<evidence type="ECO:0000259" key="5">
    <source>
        <dbReference type="Pfam" id="PF04542"/>
    </source>
</evidence>
<dbReference type="InterPro" id="IPR036388">
    <property type="entry name" value="WH-like_DNA-bd_sf"/>
</dbReference>
<protein>
    <submittedName>
        <fullName evidence="7">RNA polymerase sigma-70 factor</fullName>
    </submittedName>
</protein>
<dbReference type="SUPFAM" id="SSF88946">
    <property type="entry name" value="Sigma2 domain of RNA polymerase sigma factors"/>
    <property type="match status" value="1"/>
</dbReference>
<feature type="domain" description="RNA polymerase sigma-70 region 2" evidence="5">
    <location>
        <begin position="7"/>
        <end position="74"/>
    </location>
</feature>
<evidence type="ECO:0000256" key="2">
    <source>
        <dbReference type="ARBA" id="ARBA00023015"/>
    </source>
</evidence>
<dbReference type="InterPro" id="IPR013249">
    <property type="entry name" value="RNA_pol_sigma70_r4_t2"/>
</dbReference>
<keyword evidence="8" id="KW-1185">Reference proteome</keyword>
<dbReference type="GO" id="GO:0003677">
    <property type="term" value="F:DNA binding"/>
    <property type="evidence" value="ECO:0007669"/>
    <property type="project" value="InterPro"/>
</dbReference>
<sequence length="175" mass="20711">MQKEEVLFKTHYNGLCHFAWKILGDLTIAEDLVQDSFIAYFKNTDQVSDNEIAIKNYLYSSVRFACYNHIRHEKVRQKYWNVVGFTEEDNIALELNMIHSEVIQEIYRIIEEMPFACQQVFRLGYLEGLSNLEITKELQISINTVKTQKQRGMKMLLKRLNPEFIPLVIFLLKNI</sequence>
<evidence type="ECO:0000259" key="6">
    <source>
        <dbReference type="Pfam" id="PF08281"/>
    </source>
</evidence>
<dbReference type="InterPro" id="IPR014284">
    <property type="entry name" value="RNA_pol_sigma-70_dom"/>
</dbReference>
<keyword evidence="3" id="KW-0731">Sigma factor</keyword>
<dbReference type="Proteomes" id="UP000286402">
    <property type="component" value="Unassembled WGS sequence"/>
</dbReference>
<comment type="similarity">
    <text evidence="1">Belongs to the sigma-70 factor family. ECF subfamily.</text>
</comment>
<dbReference type="PANTHER" id="PTHR43133">
    <property type="entry name" value="RNA POLYMERASE ECF-TYPE SIGMA FACTO"/>
    <property type="match status" value="1"/>
</dbReference>
<keyword evidence="2" id="KW-0805">Transcription regulation</keyword>
<gene>
    <name evidence="7" type="ORF">BCY89_25720</name>
</gene>
<dbReference type="GO" id="GO:0016987">
    <property type="term" value="F:sigma factor activity"/>
    <property type="evidence" value="ECO:0007669"/>
    <property type="project" value="UniProtKB-KW"/>
</dbReference>
<feature type="domain" description="RNA polymerase sigma factor 70 region 4 type 2" evidence="6">
    <location>
        <begin position="104"/>
        <end position="156"/>
    </location>
</feature>
<dbReference type="InterPro" id="IPR039425">
    <property type="entry name" value="RNA_pol_sigma-70-like"/>
</dbReference>
<dbReference type="SUPFAM" id="SSF88659">
    <property type="entry name" value="Sigma3 and sigma4 domains of RNA polymerase sigma factors"/>
    <property type="match status" value="1"/>
</dbReference>
<dbReference type="EMBL" id="MCAQ01000005">
    <property type="protein sequence ID" value="RKF39156.1"/>
    <property type="molecule type" value="Genomic_DNA"/>
</dbReference>
<keyword evidence="4" id="KW-0804">Transcription</keyword>
<dbReference type="NCBIfam" id="TIGR02937">
    <property type="entry name" value="sigma70-ECF"/>
    <property type="match status" value="1"/>
</dbReference>
<dbReference type="InterPro" id="IPR013325">
    <property type="entry name" value="RNA_pol_sigma_r2"/>
</dbReference>
<dbReference type="Pfam" id="PF08281">
    <property type="entry name" value="Sigma70_r4_2"/>
    <property type="match status" value="1"/>
</dbReference>
<dbReference type="Gene3D" id="1.10.1740.10">
    <property type="match status" value="1"/>
</dbReference>
<dbReference type="PANTHER" id="PTHR43133:SF46">
    <property type="entry name" value="RNA POLYMERASE SIGMA-70 FACTOR ECF SUBFAMILY"/>
    <property type="match status" value="1"/>
</dbReference>
<accession>A0A420G1T0</accession>
<evidence type="ECO:0000256" key="3">
    <source>
        <dbReference type="ARBA" id="ARBA00023082"/>
    </source>
</evidence>
<reference evidence="7 8" key="1">
    <citation type="submission" date="2016-07" db="EMBL/GenBank/DDBJ databases">
        <title>Genome analysis of Sphingobacterium siyangense T12B17.</title>
        <authorList>
            <person name="Xu D."/>
            <person name="Su Y."/>
            <person name="Zheng S."/>
        </authorList>
    </citation>
    <scope>NUCLEOTIDE SEQUENCE [LARGE SCALE GENOMIC DNA]</scope>
    <source>
        <strain evidence="7 8">T12B17</strain>
    </source>
</reference>
<proteinExistence type="inferred from homology"/>
<dbReference type="AlphaFoldDB" id="A0A420G1T0"/>
<dbReference type="Pfam" id="PF04542">
    <property type="entry name" value="Sigma70_r2"/>
    <property type="match status" value="1"/>
</dbReference>
<evidence type="ECO:0000313" key="8">
    <source>
        <dbReference type="Proteomes" id="UP000286402"/>
    </source>
</evidence>
<organism evidence="7 8">
    <name type="scientific">Sphingobacterium siyangense</name>
    <dbReference type="NCBI Taxonomy" id="459529"/>
    <lineage>
        <taxon>Bacteria</taxon>
        <taxon>Pseudomonadati</taxon>
        <taxon>Bacteroidota</taxon>
        <taxon>Sphingobacteriia</taxon>
        <taxon>Sphingobacteriales</taxon>
        <taxon>Sphingobacteriaceae</taxon>
        <taxon>Sphingobacterium</taxon>
    </lineage>
</organism>
<dbReference type="InterPro" id="IPR007627">
    <property type="entry name" value="RNA_pol_sigma70_r2"/>
</dbReference>
<name>A0A420G1T0_9SPHI</name>
<dbReference type="GO" id="GO:0006352">
    <property type="term" value="P:DNA-templated transcription initiation"/>
    <property type="evidence" value="ECO:0007669"/>
    <property type="project" value="InterPro"/>
</dbReference>
<dbReference type="Gene3D" id="1.10.10.10">
    <property type="entry name" value="Winged helix-like DNA-binding domain superfamily/Winged helix DNA-binding domain"/>
    <property type="match status" value="1"/>
</dbReference>
<comment type="caution">
    <text evidence="7">The sequence shown here is derived from an EMBL/GenBank/DDBJ whole genome shotgun (WGS) entry which is preliminary data.</text>
</comment>